<dbReference type="Proteomes" id="UP000053268">
    <property type="component" value="Unassembled WGS sequence"/>
</dbReference>
<organism evidence="1 2">
    <name type="scientific">Papilio xuthus</name>
    <name type="common">Asian swallowtail butterfly</name>
    <dbReference type="NCBI Taxonomy" id="66420"/>
    <lineage>
        <taxon>Eukaryota</taxon>
        <taxon>Metazoa</taxon>
        <taxon>Ecdysozoa</taxon>
        <taxon>Arthropoda</taxon>
        <taxon>Hexapoda</taxon>
        <taxon>Insecta</taxon>
        <taxon>Pterygota</taxon>
        <taxon>Neoptera</taxon>
        <taxon>Endopterygota</taxon>
        <taxon>Lepidoptera</taxon>
        <taxon>Glossata</taxon>
        <taxon>Ditrysia</taxon>
        <taxon>Papilionoidea</taxon>
        <taxon>Papilionidae</taxon>
        <taxon>Papilioninae</taxon>
        <taxon>Papilio</taxon>
    </lineage>
</organism>
<proteinExistence type="predicted"/>
<sequence>MAVGLLYSYQRTDPFLTTSSSSLEIGAEEVNGKEKEAQNNYWSLHRTSN</sequence>
<name>A0A194QC25_PAPXU</name>
<protein>
    <submittedName>
        <fullName evidence="1">Uncharacterized protein</fullName>
    </submittedName>
</protein>
<reference evidence="1 2" key="1">
    <citation type="journal article" date="2015" name="Nat. Commun.">
        <title>Outbred genome sequencing and CRISPR/Cas9 gene editing in butterflies.</title>
        <authorList>
            <person name="Li X."/>
            <person name="Fan D."/>
            <person name="Zhang W."/>
            <person name="Liu G."/>
            <person name="Zhang L."/>
            <person name="Zhao L."/>
            <person name="Fang X."/>
            <person name="Chen L."/>
            <person name="Dong Y."/>
            <person name="Chen Y."/>
            <person name="Ding Y."/>
            <person name="Zhao R."/>
            <person name="Feng M."/>
            <person name="Zhu Y."/>
            <person name="Feng Y."/>
            <person name="Jiang X."/>
            <person name="Zhu D."/>
            <person name="Xiang H."/>
            <person name="Feng X."/>
            <person name="Li S."/>
            <person name="Wang J."/>
            <person name="Zhang G."/>
            <person name="Kronforst M.R."/>
            <person name="Wang W."/>
        </authorList>
    </citation>
    <scope>NUCLEOTIDE SEQUENCE [LARGE SCALE GENOMIC DNA]</scope>
    <source>
        <strain evidence="1">Ya'a_city_454_Px</strain>
        <tissue evidence="1">Whole body</tissue>
    </source>
</reference>
<dbReference type="EMBL" id="KQ459439">
    <property type="protein sequence ID" value="KPJ00981.1"/>
    <property type="molecule type" value="Genomic_DNA"/>
</dbReference>
<evidence type="ECO:0000313" key="2">
    <source>
        <dbReference type="Proteomes" id="UP000053268"/>
    </source>
</evidence>
<keyword evidence="2" id="KW-1185">Reference proteome</keyword>
<accession>A0A194QC25</accession>
<evidence type="ECO:0000313" key="1">
    <source>
        <dbReference type="EMBL" id="KPJ00981.1"/>
    </source>
</evidence>
<gene>
    <name evidence="1" type="ORF">RR46_05246</name>
</gene>
<dbReference type="AlphaFoldDB" id="A0A194QC25"/>